<dbReference type="Proteomes" id="UP001165405">
    <property type="component" value="Unassembled WGS sequence"/>
</dbReference>
<dbReference type="InterPro" id="IPR010982">
    <property type="entry name" value="Lambda_DNA-bd_dom_sf"/>
</dbReference>
<keyword evidence="1" id="KW-0238">DNA-binding</keyword>
<dbReference type="PANTHER" id="PTHR46797">
    <property type="entry name" value="HTH-TYPE TRANSCRIPTIONAL REGULATOR"/>
    <property type="match status" value="1"/>
</dbReference>
<dbReference type="RefSeq" id="WP_236088646.1">
    <property type="nucleotide sequence ID" value="NZ_JAKGSG010000025.1"/>
</dbReference>
<dbReference type="SUPFAM" id="SSF51182">
    <property type="entry name" value="RmlC-like cupins"/>
    <property type="match status" value="1"/>
</dbReference>
<reference evidence="3" key="1">
    <citation type="submission" date="2022-01" db="EMBL/GenBank/DDBJ databases">
        <title>Antribacter sp. nov., isolated from Guizhou of China.</title>
        <authorList>
            <person name="Chengliang C."/>
            <person name="Ya Z."/>
        </authorList>
    </citation>
    <scope>NUCLEOTIDE SEQUENCE</scope>
    <source>
        <strain evidence="3">KLBMP 9083</strain>
    </source>
</reference>
<dbReference type="InterPro" id="IPR011051">
    <property type="entry name" value="RmlC_Cupin_sf"/>
</dbReference>
<evidence type="ECO:0000259" key="2">
    <source>
        <dbReference type="PROSITE" id="PS50943"/>
    </source>
</evidence>
<dbReference type="CDD" id="cd02209">
    <property type="entry name" value="cupin_XRE_C"/>
    <property type="match status" value="1"/>
</dbReference>
<dbReference type="InterPro" id="IPR014710">
    <property type="entry name" value="RmlC-like_jellyroll"/>
</dbReference>
<organism evidence="3 4">
    <name type="scientific">Antribacter soli</name>
    <dbReference type="NCBI Taxonomy" id="2910976"/>
    <lineage>
        <taxon>Bacteria</taxon>
        <taxon>Bacillati</taxon>
        <taxon>Actinomycetota</taxon>
        <taxon>Actinomycetes</taxon>
        <taxon>Micrococcales</taxon>
        <taxon>Promicromonosporaceae</taxon>
        <taxon>Antribacter</taxon>
    </lineage>
</organism>
<proteinExistence type="predicted"/>
<dbReference type="EMBL" id="JAKGSG010000025">
    <property type="protein sequence ID" value="MCF4120876.1"/>
    <property type="molecule type" value="Genomic_DNA"/>
</dbReference>
<dbReference type="SMART" id="SM00530">
    <property type="entry name" value="HTH_XRE"/>
    <property type="match status" value="1"/>
</dbReference>
<keyword evidence="4" id="KW-1185">Reference proteome</keyword>
<dbReference type="GO" id="GO:0003677">
    <property type="term" value="F:DNA binding"/>
    <property type="evidence" value="ECO:0007669"/>
    <property type="project" value="UniProtKB-KW"/>
</dbReference>
<dbReference type="CDD" id="cd00093">
    <property type="entry name" value="HTH_XRE"/>
    <property type="match status" value="1"/>
</dbReference>
<dbReference type="Gene3D" id="1.10.260.40">
    <property type="entry name" value="lambda repressor-like DNA-binding domains"/>
    <property type="match status" value="1"/>
</dbReference>
<protein>
    <submittedName>
        <fullName evidence="3">XRE family transcriptional regulator</fullName>
    </submittedName>
</protein>
<name>A0AA41QE12_9MICO</name>
<dbReference type="GO" id="GO:0005829">
    <property type="term" value="C:cytosol"/>
    <property type="evidence" value="ECO:0007669"/>
    <property type="project" value="TreeGrafter"/>
</dbReference>
<sequence length="189" mass="19927">MTTTDALTDSLARTLRTAREAQGLSVSALADASGVSRAMIGKVERGEAQPTAVLLGRLSAALGLTLSELLARAEGGTGRLARAADQPVWQDPETGYTRRNVSPMTTGAIQLVDVTLPAGARVAYPAEAYTFAHRQVWVLEGTLVFDEGDVRHLLAAGDCLELGAPAPCTFRNESGEPARYVVAVARRHG</sequence>
<gene>
    <name evidence="3" type="ORF">L1785_07775</name>
</gene>
<accession>A0AA41QE12</accession>
<dbReference type="Pfam" id="PF01381">
    <property type="entry name" value="HTH_3"/>
    <property type="match status" value="1"/>
</dbReference>
<feature type="domain" description="HTH cro/C1-type" evidence="2">
    <location>
        <begin position="15"/>
        <end position="69"/>
    </location>
</feature>
<evidence type="ECO:0000256" key="1">
    <source>
        <dbReference type="ARBA" id="ARBA00023125"/>
    </source>
</evidence>
<dbReference type="SUPFAM" id="SSF47413">
    <property type="entry name" value="lambda repressor-like DNA-binding domains"/>
    <property type="match status" value="1"/>
</dbReference>
<dbReference type="AlphaFoldDB" id="A0AA41QE12"/>
<comment type="caution">
    <text evidence="3">The sequence shown here is derived from an EMBL/GenBank/DDBJ whole genome shotgun (WGS) entry which is preliminary data.</text>
</comment>
<dbReference type="Gene3D" id="2.60.120.10">
    <property type="entry name" value="Jelly Rolls"/>
    <property type="match status" value="1"/>
</dbReference>
<dbReference type="PANTHER" id="PTHR46797:SF10">
    <property type="entry name" value="BLR1115 PROTEIN"/>
    <property type="match status" value="1"/>
</dbReference>
<evidence type="ECO:0000313" key="3">
    <source>
        <dbReference type="EMBL" id="MCF4120876.1"/>
    </source>
</evidence>
<dbReference type="InterPro" id="IPR050807">
    <property type="entry name" value="TransReg_Diox_bact_type"/>
</dbReference>
<evidence type="ECO:0000313" key="4">
    <source>
        <dbReference type="Proteomes" id="UP001165405"/>
    </source>
</evidence>
<dbReference type="PROSITE" id="PS50943">
    <property type="entry name" value="HTH_CROC1"/>
    <property type="match status" value="1"/>
</dbReference>
<dbReference type="GO" id="GO:0003700">
    <property type="term" value="F:DNA-binding transcription factor activity"/>
    <property type="evidence" value="ECO:0007669"/>
    <property type="project" value="TreeGrafter"/>
</dbReference>
<dbReference type="InterPro" id="IPR001387">
    <property type="entry name" value="Cro/C1-type_HTH"/>
</dbReference>